<accession>A0A8S4RAE9</accession>
<dbReference type="GO" id="GO:0003714">
    <property type="term" value="F:transcription corepressor activity"/>
    <property type="evidence" value="ECO:0007669"/>
    <property type="project" value="InterPro"/>
</dbReference>
<dbReference type="SMART" id="SM01025">
    <property type="entry name" value="BEN"/>
    <property type="match status" value="1"/>
</dbReference>
<dbReference type="PANTHER" id="PTHR35346">
    <property type="entry name" value="BEN DOMAIN-CONTAINING PROTEIN 6"/>
    <property type="match status" value="1"/>
</dbReference>
<dbReference type="PANTHER" id="PTHR35346:SF1">
    <property type="entry name" value="BEN DOMAIN-CONTAINING PROTEIN 6"/>
    <property type="match status" value="1"/>
</dbReference>
<reference evidence="8" key="1">
    <citation type="submission" date="2022-03" db="EMBL/GenBank/DDBJ databases">
        <authorList>
            <person name="Lindestad O."/>
        </authorList>
    </citation>
    <scope>NUCLEOTIDE SEQUENCE</scope>
</reference>
<dbReference type="InterPro" id="IPR018379">
    <property type="entry name" value="BEN_domain"/>
</dbReference>
<evidence type="ECO:0000256" key="5">
    <source>
        <dbReference type="ARBA" id="ARBA00023242"/>
    </source>
</evidence>
<keyword evidence="3" id="KW-0805">Transcription regulation</keyword>
<evidence type="ECO:0000256" key="2">
    <source>
        <dbReference type="ARBA" id="ARBA00022491"/>
    </source>
</evidence>
<gene>
    <name evidence="8" type="primary">jg14325</name>
    <name evidence="8" type="ORF">PAEG_LOCUS10076</name>
</gene>
<evidence type="ECO:0000259" key="7">
    <source>
        <dbReference type="PROSITE" id="PS51457"/>
    </source>
</evidence>
<dbReference type="PROSITE" id="PS51457">
    <property type="entry name" value="BEN"/>
    <property type="match status" value="1"/>
</dbReference>
<dbReference type="GO" id="GO:0003677">
    <property type="term" value="F:DNA binding"/>
    <property type="evidence" value="ECO:0007669"/>
    <property type="project" value="InterPro"/>
</dbReference>
<sequence>MTTFAVKSDLDAAHALLDLQSDYRENHYGHVERHSRGAENIESTYAIAKLLNSLIGSKVHHPHSSTPKNKYLPKRLKECTIERKPTPTKRVCHQGTQTDFELHLPEIEKMESIIQELCTKIENLESQLKTQNPEISSISASYEAMSDISSEEYSDVQSTRKPHKRKRNLTFSDLSPIGGYDSNYKERDNSLERDVKPCRENKRFLKPKNNIKCNNDLSPIGGYNSNYKERDNSLERDVKPCRENKRFLKPKNNIKCNNDLVPIGDGNAEVPSRLLKNMDWTSYTTATRKLLTAVFSRTVLATHSLTGKPSPAFPDKPAKKKLDPVLVSDIVQTVVERCRVPENVVRTSITTKCADESKMFRTRQQNKKKRKSAKKENISPSDDSDDSYLSN</sequence>
<evidence type="ECO:0000256" key="3">
    <source>
        <dbReference type="ARBA" id="ARBA00023015"/>
    </source>
</evidence>
<keyword evidence="4" id="KW-0804">Transcription</keyword>
<evidence type="ECO:0000313" key="9">
    <source>
        <dbReference type="Proteomes" id="UP000838756"/>
    </source>
</evidence>
<keyword evidence="9" id="KW-1185">Reference proteome</keyword>
<feature type="compositionally biased region" description="Basic residues" evidence="6">
    <location>
        <begin position="360"/>
        <end position="373"/>
    </location>
</feature>
<evidence type="ECO:0000256" key="1">
    <source>
        <dbReference type="ARBA" id="ARBA00004123"/>
    </source>
</evidence>
<dbReference type="GO" id="GO:0045746">
    <property type="term" value="P:negative regulation of Notch signaling pathway"/>
    <property type="evidence" value="ECO:0007669"/>
    <property type="project" value="InterPro"/>
</dbReference>
<feature type="region of interest" description="Disordered" evidence="6">
    <location>
        <begin position="355"/>
        <end position="391"/>
    </location>
</feature>
<name>A0A8S4RAE9_9NEOP</name>
<dbReference type="AlphaFoldDB" id="A0A8S4RAE9"/>
<dbReference type="OrthoDB" id="8186171at2759"/>
<dbReference type="GO" id="GO:0045666">
    <property type="term" value="P:positive regulation of neuron differentiation"/>
    <property type="evidence" value="ECO:0007669"/>
    <property type="project" value="InterPro"/>
</dbReference>
<dbReference type="Gene3D" id="1.10.10.2590">
    <property type="entry name" value="BEN domain"/>
    <property type="match status" value="1"/>
</dbReference>
<dbReference type="Pfam" id="PF10523">
    <property type="entry name" value="BEN"/>
    <property type="match status" value="1"/>
</dbReference>
<evidence type="ECO:0000256" key="6">
    <source>
        <dbReference type="SAM" id="MobiDB-lite"/>
    </source>
</evidence>
<evidence type="ECO:0000313" key="8">
    <source>
        <dbReference type="EMBL" id="CAH2231603.1"/>
    </source>
</evidence>
<comment type="subcellular location">
    <subcellularLocation>
        <location evidence="1">Nucleus</location>
    </subcellularLocation>
</comment>
<comment type="caution">
    <text evidence="8">The sequence shown here is derived from an EMBL/GenBank/DDBJ whole genome shotgun (WGS) entry which is preliminary data.</text>
</comment>
<protein>
    <submittedName>
        <fullName evidence="8">Jg14325 protein</fullName>
    </submittedName>
</protein>
<keyword evidence="2" id="KW-0678">Repressor</keyword>
<dbReference type="GO" id="GO:0005634">
    <property type="term" value="C:nucleus"/>
    <property type="evidence" value="ECO:0007669"/>
    <property type="project" value="UniProtKB-SubCell"/>
</dbReference>
<dbReference type="Proteomes" id="UP000838756">
    <property type="component" value="Unassembled WGS sequence"/>
</dbReference>
<dbReference type="EMBL" id="CAKXAJ010024844">
    <property type="protein sequence ID" value="CAH2231603.1"/>
    <property type="molecule type" value="Genomic_DNA"/>
</dbReference>
<dbReference type="InterPro" id="IPR037496">
    <property type="entry name" value="BEND6-like"/>
</dbReference>
<feature type="region of interest" description="Disordered" evidence="6">
    <location>
        <begin position="151"/>
        <end position="172"/>
    </location>
</feature>
<feature type="domain" description="BEN" evidence="7">
    <location>
        <begin position="264"/>
        <end position="360"/>
    </location>
</feature>
<keyword evidence="5" id="KW-0539">Nucleus</keyword>
<evidence type="ECO:0000256" key="4">
    <source>
        <dbReference type="ARBA" id="ARBA00023163"/>
    </source>
</evidence>
<organism evidence="8 9">
    <name type="scientific">Pararge aegeria aegeria</name>
    <dbReference type="NCBI Taxonomy" id="348720"/>
    <lineage>
        <taxon>Eukaryota</taxon>
        <taxon>Metazoa</taxon>
        <taxon>Ecdysozoa</taxon>
        <taxon>Arthropoda</taxon>
        <taxon>Hexapoda</taxon>
        <taxon>Insecta</taxon>
        <taxon>Pterygota</taxon>
        <taxon>Neoptera</taxon>
        <taxon>Endopterygota</taxon>
        <taxon>Lepidoptera</taxon>
        <taxon>Glossata</taxon>
        <taxon>Ditrysia</taxon>
        <taxon>Papilionoidea</taxon>
        <taxon>Nymphalidae</taxon>
        <taxon>Satyrinae</taxon>
        <taxon>Satyrini</taxon>
        <taxon>Parargina</taxon>
        <taxon>Pararge</taxon>
    </lineage>
</organism>
<feature type="compositionally biased region" description="Acidic residues" evidence="6">
    <location>
        <begin position="382"/>
        <end position="391"/>
    </location>
</feature>
<proteinExistence type="predicted"/>